<evidence type="ECO:0000256" key="4">
    <source>
        <dbReference type="ARBA" id="ARBA00004613"/>
    </source>
</evidence>
<feature type="region of interest" description="Disordered" evidence="22">
    <location>
        <begin position="3310"/>
        <end position="3332"/>
    </location>
</feature>
<evidence type="ECO:0000256" key="21">
    <source>
        <dbReference type="SAM" id="Coils"/>
    </source>
</evidence>
<dbReference type="Gene3D" id="3.40.50.200">
    <property type="entry name" value="Peptidase S8/S53 domain"/>
    <property type="match status" value="1"/>
</dbReference>
<dbReference type="GO" id="GO:0000139">
    <property type="term" value="C:Golgi membrane"/>
    <property type="evidence" value="ECO:0007669"/>
    <property type="project" value="UniProtKB-SubCell"/>
</dbReference>
<dbReference type="Pfam" id="PF11051">
    <property type="entry name" value="Mannosyl_trans3"/>
    <property type="match status" value="4"/>
</dbReference>
<reference evidence="25" key="1">
    <citation type="submission" date="2023-08" db="EMBL/GenBank/DDBJ databases">
        <title>Reference Genome Resource for the Citrus Pathogen Phytophthora citrophthora.</title>
        <authorList>
            <person name="Moller H."/>
            <person name="Coetzee B."/>
            <person name="Rose L.J."/>
            <person name="Van Niekerk J.M."/>
        </authorList>
    </citation>
    <scope>NUCLEOTIDE SEQUENCE</scope>
    <source>
        <strain evidence="25">STE-U-9442</strain>
    </source>
</reference>
<name>A0AAD9LQ02_9STRA</name>
<dbReference type="InterPro" id="IPR034058">
    <property type="entry name" value="TagA/B/C/D_pept_dom"/>
</dbReference>
<keyword evidence="15 23" id="KW-0472">Membrane</keyword>
<keyword evidence="26" id="KW-1185">Reference proteome</keyword>
<keyword evidence="9 23" id="KW-0812">Transmembrane</keyword>
<dbReference type="Pfam" id="PF20147">
    <property type="entry name" value="Crinkler"/>
    <property type="match status" value="1"/>
</dbReference>
<evidence type="ECO:0000256" key="9">
    <source>
        <dbReference type="ARBA" id="ARBA00022692"/>
    </source>
</evidence>
<dbReference type="PROSITE" id="PS50835">
    <property type="entry name" value="IG_LIKE"/>
    <property type="match status" value="1"/>
</dbReference>
<evidence type="ECO:0000256" key="5">
    <source>
        <dbReference type="ARBA" id="ARBA00009105"/>
    </source>
</evidence>
<feature type="active site" description="Charge relay system" evidence="19 20">
    <location>
        <position position="458"/>
    </location>
</feature>
<dbReference type="Gene3D" id="2.60.120.380">
    <property type="match status" value="1"/>
</dbReference>
<evidence type="ECO:0000256" key="8">
    <source>
        <dbReference type="ARBA" id="ARBA00022679"/>
    </source>
</evidence>
<sequence length="4415" mass="493835">MSTCLLRTENRKCFEEQNTIEQLLPTVIRGVLLSLGLIGRCSAALQDAQGLEFADAAAFCAFHCSPALLSHTSQCSTALCGRRRKLEASDEQIDVISCNSVGQNASTLAFSLTLSAADSAQVFQGFHDAFFQAYDAMLGGDSVTADACQLAFLQDKLLPTVQDDDSEQEEKAERKPRLVKLVNGQEEDHDRACIASIQGLWEKSEEYEVPLLTKRGDSLGENTVVLVHAKKDVVEQIRALECVDKVLDLPEILKLMPFARSAAQLSYRMMRGVGGNASSVAAPAMEIRLVQGADQQTMLTSLEKRASELFGLLNVFETDKLQPKSLFTKPLQDLRTWTNIVALVVGESSVEWVDERQEITQNLLRGEERERWTRLQSHRRLDAYVPSLVGVDSAREAGIRGNDVVVGITDTGLYLYHDQFDQDDRDVFSGMVLSARKVVMYNAWANKADEAETIVCGHGTHVAGLLAGSSFSGKEANLGIADKSRIAFMDIGTQDDSCVGELNCAVSLATPADASDLLESQIDAGAKIFSFSWGTPGSDYSSQARDLDAFIYENPEILVVVAAGNSGESSITGQRTISSPSGAKNVISVGASLNSATSFTDYACPDIFNEHTVAAFSSAGPTTDGRLKPDVVAPGMSLISSQSEAPGSTRESSATCSLQGTSQATPVVTGVAVLLYEWLRDGWWKNGTKNAAYAMSTVPASLLKALIIHSGDSLQQRMAALPASGVVSCSSLASDATDVAFPDVYQGYGKPNLTNIVDFGGLSGNSSNDGLPSLYFLPNSTENSEPSVAHQAEMVISFTVARDVDLRATLVWTDPPGSTQATSQLQHDLDLVVRVRNSSKTFGPLTADSSTGRDSKNNVEMVQVSYADLYAAATGRNLSSSSGSNSVNNVTDSPALGANGEIVVEAVVYGRSVLLAEVQKFAFVASSSAIGSMSGSAAATSEDKSFWSAWAIAIIVGGTFVVLILIAVITRWFHGRTKHGATARRGRAQYPAQAAMAGAAYHPAYQAATTTTGPTRCPYCPFVTPDAVLMVDHVETIHNNNVPVANPENPMERSIAVLGGSRIFGLEPTVPVVTLPPTEMQGSTEDEKHKCPHCRFVTLDPVILVNHKFSIPFHLPARAKLVKLFCAIVGDAGNAFPVDVDNSASVGDLKKVIKAENPATITCDAKDLQLFLAKKKDGAWLTEADVKKGVEDTTGLKLMVAERRPRATSHHKDPLVDETPLLPRYNSRALTQPPSRSPRRRWKRLLLLGCLLYTLLLLSWFSYTYRRRSDKGFIENLDNFISVSNLDEEKLSHADRELRTDFTFAELEMEFLHLFNASIGRDEQAIAKAEAHAKTLKSFPVWETKLRRLRCIGWRATDQCSPNGPRLPSSDDTCNKVIPFGASGYCEVQDKDTGENFRVMQRHCSSVRDTARFRCSEAWDFALFPQKSREAAVKAQNGNFLLPNIHLKAGQQQPRDGIVMVVYPKLLASAFATIRALHELLNCRLPIELWFRPQEMKYFPEAFTQLQEWSSKKNGSITFREISEPGVAGFATKVFAMYHSFFERVLFLDADNVPVRDPTFLFDSPEFQDTGAVFWPDFWHPGKTIFNIQPHSLIWELLDLPFVSMFEQESGQLLIDRKRHAASMELVKFFTFHRPNHFDKMKLAHGDKDLFRFAWLKLGASFHMIESPPAVAGKAVNGSFCGMTMVQFDAQGEVLFLHRNSHKLMGTPRRKAVNMKAAAIRRARNKRLRMKMAEADQITLDRNKEVLMDTPSPTLEAPEPDGYPDMVIWTHLVSLKNTSRRSDYLIRSYEAYPDFENGQNCYGQRYLNQSQHFVMQEFANLSYAGLETELRRFAMEAMEVDSLLRPRANTTSAPEADAEAPGAVLLPHRTASSSAHALPSYSARWLPRLLLLSGAVYAIAMLIWSSHNLSAMRTGSDSAASESSVNRVEIQQEGGTMDLAAVLKAANHPETDEERKVARQQPQENEEATTQEKEEEIPVVATPIPTQAAIDIPMEASQVREALRLSREAVVAKMKVEGSASFAQSEASGSQIAEAERRRQEAEEQARDVLLLPKNETKQRKIKSLGWKATAGCSPYGPRKPENDFVYTKLVPYGHSGYCEVEDEDTGERFRVMRRYCSSSRWDMSFRCSEAANFVNFHHKAREAANNALAPGFMLPNIENSTGELGRDGIVMVVYPKLIPSAYATIKTLREVLKCRLPIEIWYRSAEMNADPNAMKPLTALAADNATSIMSFHEITDWHASGYGAKVFAIYNSYFERILFLDADNVPSRDPTFLFSSSEFTEKGAVFWPDFWHPGRTIFNIHSQSLLWELIDMPFINMFEQESGQILIDRRRHAEALELVKFYTFHRPSHFDLMKLVHGDKDLFRLAWLKLGAPFHMIQAAPALAGKTINESFCGLTMVQHDFQGEVLFLHRNSHKLMGEPLREEVDYRTRAIARSRKKAEIRQRFRQEGKEIPPWSELDALVQAEETPAPTMEPPEADGYPDSIVWTHLLSFKNTSKQEDYYVQTYNADPEFPKAQNCYGERNVSKSKHFYAQEVADLPFAGLETDLRRFAAETVDIKKALLRSRTVSRSPLLPQQGEALMTTRPTRWRLRLVLLAGALYITWLVCWNATWLGWLDAPKVTQSTALEEPTEAPMALPVTKKSPPVDQLSAREISIRAALAVAKAQEAEMHAKVTPADKKEKKKKVDARLRCRGWKATSNCDPDGERLSNLDLPCGKPVPVDQSGYCELEDKDTGEVFHVVKRTCNSVREDARFRCLDASEFVKFPIRANEVAKKASIPGFSLPHVIPVVEGVNTNHSGGRDGIVMVVYPKLLASAYATVRTLREVFGCQLPIELWYRPDEMRSIRNGLSPLKTLARSDTIGGITFHEINDARAFGYGTKVYAIYHSFLERILFLDADNVPVRDPSFLFESSEFVETGAVFWPDFWHPDNTIFNIRRQSLVWQFLGFPFVDMFEQESGQLLIDRRRHTIPMEVLSFYTFHRPNLFDNFKLAHGDKDLFRFAWMHQNASFHMIQSPPAVAGKVIEGNFCGMTMVQYDAEGEVIFMHRNSHKLTGLPKQTTVNARSEALTRAREKLAAERVKNGHGRLTPNWDEVEAELAVMTPAPTEAPESDGYPDKIIWTHLLSFNSSAPRADYVIEAYSVEPQFQDQHCYGQRHIGSNPKFYVQEIANLIFADLESNLRLMTQDETDQLLRPRATTQAVAVPITVSGSITASLLPETSRVAAPASQIPRRRLILKCLLLGGAVYTSLLLFWSASHLNAVDGSDARITFHSAVNTVGEAKELQLMRTEFLVTTKGSAGDEPEVQIATLVPPAREEKPTEQPEERPANDQAAGIDPKDAVALAEEHARIVKMLPADEKKRRRLKCIGWRATSHCSPHGPREPENDKDCYKVVPNSVSGYCEVEDQDTGELFRVMKRYCASLRYDATFRCIEAPDFSNYQVESIEAANKALAPDFSLPNVIDIPSTPRDGIVIVVYPKLIASAYATLRALRTVLDCHLPIEVWYREQEIRVGSEALSPLLELANSTEGGDISFHKIDDHWATGFGAKVHAVYNSHFERVLFLDADNVPTRDPAYLFESTEFADTGAIFWPDFWHPGHTIFNIHGQSLLWEILGTSFVNSFEQESGQLLIDRKRHAAPLALVTFYTFQRPNPFTRLKLAYGDKDLFRFAWMKLNVPFTMIQTPPAVAGKVINGSFCGMTMVQHDPKGKVLFLHRNSNKLTGQVKRKIVYHRPQAIKNVHEKLLKDGINQFPDHEAIDKEIARLSLTPEPTLEPLESDGLPDPTMWTHLLSFNTTYHRGFYRIQPYRATPQFPDWQRCYGQRELGKNQHFYSQKFADLPYSSLETHIRKFAQEAEQIRQREQTSTGKRSRKVDGGEIPYFTMDQFPLMAHPVQVNWTIAPEPCPQLLVRDDDQLIELLPSCVSGTGIGRPDPLILYRRPPLVKQWNEMNRCSIQTYARLWVVGPPGTGKSCAALAFAWSLDRSHWDVIWIHYSRDDKHFNCVRLQGNEKAVCIVKEEAIERDLAEILNTTSQTRRTIVFLDGYVKSSAAGEAAHLKCLRWHQQDKIKHRLAVDRPVKTQMLFKLTSWRFEDYKKAILNQKFFESVMRKFPAYSKQDDPVKEANKRIQLLRAKYFVAGGSARLMFDESTEEAIDTLDAVLYEAPNIEPYLKGFVGDSFSGAVNRLLARYERSHGYDVRFVSEYVVRHFATVMGPHLVENLARACNVNPSMDGFILEAWFFAQLSHNGLTWSVYVESTLQCGEWKRSNIVFFDPEKYPLGISLDVPKWMSPVKWNQGGYDAVFVDKAVQLVRFVQVTRAECHTFDETYFIDLLNRLVAGDLNQVAVVEMCFVVPMARLETFRLPVSTEDFKKIVVEVASSPSRATRSHPDQTFKACSANVIAIGVDYEITNRHSVEGSQVG</sequence>
<evidence type="ECO:0000256" key="2">
    <source>
        <dbReference type="ARBA" id="ARBA00004394"/>
    </source>
</evidence>
<gene>
    <name evidence="25" type="ORF">P3T76_005829</name>
</gene>
<feature type="compositionally biased region" description="Basic and acidic residues" evidence="22">
    <location>
        <begin position="1947"/>
        <end position="1957"/>
    </location>
</feature>
<keyword evidence="8" id="KW-0808">Transferase</keyword>
<comment type="subcellular location">
    <subcellularLocation>
        <location evidence="18">Endomembrane system</location>
        <topology evidence="18">Single-pass membrane protein</topology>
    </subcellularLocation>
    <subcellularLocation>
        <location evidence="2">Golgi apparatus membrane</location>
    </subcellularLocation>
    <subcellularLocation>
        <location evidence="1">Host cell</location>
    </subcellularLocation>
    <subcellularLocation>
        <location evidence="3">Membrane</location>
        <topology evidence="3">Single-pass type II membrane protein</topology>
    </subcellularLocation>
    <subcellularLocation>
        <location evidence="4">Secreted</location>
    </subcellularLocation>
</comment>
<dbReference type="InterPro" id="IPR007110">
    <property type="entry name" value="Ig-like_dom"/>
</dbReference>
<feature type="coiled-coil region" evidence="21">
    <location>
        <begin position="2025"/>
        <end position="2052"/>
    </location>
</feature>
<dbReference type="InterPro" id="IPR000209">
    <property type="entry name" value="Peptidase_S8/S53_dom"/>
</dbReference>
<evidence type="ECO:0000256" key="14">
    <source>
        <dbReference type="ARBA" id="ARBA00023034"/>
    </source>
</evidence>
<keyword evidence="12" id="KW-0735">Signal-anchor</keyword>
<dbReference type="SUPFAM" id="SSF52540">
    <property type="entry name" value="P-loop containing nucleoside triphosphate hydrolases"/>
    <property type="match status" value="1"/>
</dbReference>
<evidence type="ECO:0000256" key="15">
    <source>
        <dbReference type="ARBA" id="ARBA00023136"/>
    </source>
</evidence>
<dbReference type="PROSITE" id="PS00138">
    <property type="entry name" value="SUBTILASE_SER"/>
    <property type="match status" value="1"/>
</dbReference>
<evidence type="ECO:0000256" key="11">
    <source>
        <dbReference type="ARBA" id="ARBA00022825"/>
    </source>
</evidence>
<dbReference type="GO" id="GO:0043657">
    <property type="term" value="C:host cell"/>
    <property type="evidence" value="ECO:0007669"/>
    <property type="project" value="UniProtKB-SubCell"/>
</dbReference>
<dbReference type="InterPro" id="IPR029044">
    <property type="entry name" value="Nucleotide-diphossugar_trans"/>
</dbReference>
<dbReference type="GO" id="GO:0000026">
    <property type="term" value="F:alpha-1,2-mannosyltransferase activity"/>
    <property type="evidence" value="ECO:0007669"/>
    <property type="project" value="TreeGrafter"/>
</dbReference>
<feature type="transmembrane region" description="Helical" evidence="23">
    <location>
        <begin position="1245"/>
        <end position="1263"/>
    </location>
</feature>
<keyword evidence="10 20" id="KW-0378">Hydrolase</keyword>
<evidence type="ECO:0000256" key="17">
    <source>
        <dbReference type="ARBA" id="ARBA00023619"/>
    </source>
</evidence>
<dbReference type="PANTHER" id="PTHR31646:SF1">
    <property type="entry name" value="ALPHA-1,2-MANNOSYLTRANSFERASE MNN2"/>
    <property type="match status" value="1"/>
</dbReference>
<evidence type="ECO:0000256" key="23">
    <source>
        <dbReference type="SAM" id="Phobius"/>
    </source>
</evidence>
<evidence type="ECO:0000313" key="26">
    <source>
        <dbReference type="Proteomes" id="UP001259832"/>
    </source>
</evidence>
<dbReference type="CDD" id="cd04842">
    <property type="entry name" value="Peptidases_S8_Kp43_protease"/>
    <property type="match status" value="1"/>
</dbReference>
<dbReference type="GO" id="GO:0006508">
    <property type="term" value="P:proteolysis"/>
    <property type="evidence" value="ECO:0007669"/>
    <property type="project" value="UniProtKB-KW"/>
</dbReference>
<comment type="caution">
    <text evidence="25">The sequence shown here is derived from an EMBL/GenBank/DDBJ whole genome shotgun (WGS) entry which is preliminary data.</text>
</comment>
<keyword evidence="11 20" id="KW-0720">Serine protease</keyword>
<proteinExistence type="inferred from homology"/>
<evidence type="ECO:0000256" key="6">
    <source>
        <dbReference type="ARBA" id="ARBA00022525"/>
    </source>
</evidence>
<evidence type="ECO:0000256" key="20">
    <source>
        <dbReference type="PROSITE-ProRule" id="PRU01240"/>
    </source>
</evidence>
<feature type="active site" description="Charge relay system" evidence="19 20">
    <location>
        <position position="410"/>
    </location>
</feature>
<evidence type="ECO:0000256" key="18">
    <source>
        <dbReference type="ARBA" id="ARBA00037847"/>
    </source>
</evidence>
<dbReference type="InterPro" id="IPR045379">
    <property type="entry name" value="Crinkler_N"/>
</dbReference>
<dbReference type="Gene3D" id="3.90.550.10">
    <property type="entry name" value="Spore Coat Polysaccharide Biosynthesis Protein SpsA, Chain A"/>
    <property type="match status" value="1"/>
</dbReference>
<evidence type="ECO:0000256" key="13">
    <source>
        <dbReference type="ARBA" id="ARBA00022989"/>
    </source>
</evidence>
<dbReference type="SUPFAM" id="SSF53448">
    <property type="entry name" value="Nucleotide-diphospho-sugar transferases"/>
    <property type="match status" value="4"/>
</dbReference>
<feature type="compositionally biased region" description="Basic and acidic residues" evidence="22">
    <location>
        <begin position="3312"/>
        <end position="3326"/>
    </location>
</feature>
<dbReference type="InterPro" id="IPR022398">
    <property type="entry name" value="Peptidase_S8_His-AS"/>
</dbReference>
<dbReference type="Gene3D" id="3.40.50.300">
    <property type="entry name" value="P-loop containing nucleotide triphosphate hydrolases"/>
    <property type="match status" value="1"/>
</dbReference>
<dbReference type="InterPro" id="IPR036852">
    <property type="entry name" value="Peptidase_S8/S53_dom_sf"/>
</dbReference>
<keyword evidence="21" id="KW-0175">Coiled coil</keyword>
<comment type="similarity">
    <text evidence="5">Belongs to the MNN1/MNT family.</text>
</comment>
<dbReference type="InterPro" id="IPR013087">
    <property type="entry name" value="Znf_C2H2_type"/>
</dbReference>
<dbReference type="Proteomes" id="UP001259832">
    <property type="component" value="Unassembled WGS sequence"/>
</dbReference>
<keyword evidence="14" id="KW-0333">Golgi apparatus</keyword>
<evidence type="ECO:0000256" key="3">
    <source>
        <dbReference type="ARBA" id="ARBA00004606"/>
    </source>
</evidence>
<dbReference type="PRINTS" id="PR00723">
    <property type="entry name" value="SUBTILISIN"/>
</dbReference>
<feature type="compositionally biased region" description="Acidic residues" evidence="22">
    <location>
        <begin position="1964"/>
        <end position="1977"/>
    </location>
</feature>
<evidence type="ECO:0000256" key="16">
    <source>
        <dbReference type="ARBA" id="ARBA00023529"/>
    </source>
</evidence>
<dbReference type="SMART" id="SM00355">
    <property type="entry name" value="ZnF_C2H2"/>
    <property type="match status" value="2"/>
</dbReference>
<accession>A0AAD9LQ02</accession>
<dbReference type="InterPro" id="IPR023828">
    <property type="entry name" value="Peptidase_S8_Ser-AS"/>
</dbReference>
<dbReference type="SUPFAM" id="SSF52743">
    <property type="entry name" value="Subtilisin-like"/>
    <property type="match status" value="1"/>
</dbReference>
<evidence type="ECO:0000256" key="10">
    <source>
        <dbReference type="ARBA" id="ARBA00022801"/>
    </source>
</evidence>
<keyword evidence="13 23" id="KW-1133">Transmembrane helix</keyword>
<dbReference type="Pfam" id="PF00082">
    <property type="entry name" value="Peptidase_S8"/>
    <property type="match status" value="1"/>
</dbReference>
<protein>
    <recommendedName>
        <fullName evidence="17">subtilisin</fullName>
        <ecNumber evidence="17">3.4.21.62</ecNumber>
    </recommendedName>
</protein>
<evidence type="ECO:0000256" key="12">
    <source>
        <dbReference type="ARBA" id="ARBA00022968"/>
    </source>
</evidence>
<dbReference type="EC" id="3.4.21.62" evidence="17"/>
<comment type="catalytic activity">
    <reaction evidence="16">
        <text>Hydrolysis of proteins with broad specificity for peptide bonds, and a preference for a large uncharged residue in P1. Hydrolyzes peptide amides.</text>
        <dbReference type="EC" id="3.4.21.62"/>
    </reaction>
</comment>
<evidence type="ECO:0000259" key="24">
    <source>
        <dbReference type="PROSITE" id="PS50835"/>
    </source>
</evidence>
<dbReference type="SUPFAM" id="SSF49785">
    <property type="entry name" value="Galactose-binding domain-like"/>
    <property type="match status" value="1"/>
</dbReference>
<dbReference type="GO" id="GO:0004252">
    <property type="term" value="F:serine-type endopeptidase activity"/>
    <property type="evidence" value="ECO:0007669"/>
    <property type="project" value="UniProtKB-UniRule"/>
</dbReference>
<dbReference type="EMBL" id="JASMQC010000008">
    <property type="protein sequence ID" value="KAK1943192.1"/>
    <property type="molecule type" value="Genomic_DNA"/>
</dbReference>
<feature type="domain" description="Ig-like" evidence="24">
    <location>
        <begin position="629"/>
        <end position="740"/>
    </location>
</feature>
<dbReference type="GO" id="GO:0046354">
    <property type="term" value="P:mannan biosynthetic process"/>
    <property type="evidence" value="ECO:0007669"/>
    <property type="project" value="TreeGrafter"/>
</dbReference>
<dbReference type="InterPro" id="IPR008979">
    <property type="entry name" value="Galactose-bd-like_sf"/>
</dbReference>
<evidence type="ECO:0000256" key="22">
    <source>
        <dbReference type="SAM" id="MobiDB-lite"/>
    </source>
</evidence>
<evidence type="ECO:0000256" key="7">
    <source>
        <dbReference type="ARBA" id="ARBA00022670"/>
    </source>
</evidence>
<dbReference type="PANTHER" id="PTHR31646">
    <property type="entry name" value="ALPHA-1,2-MANNOSYLTRANSFERASE MNN2"/>
    <property type="match status" value="1"/>
</dbReference>
<evidence type="ECO:0000313" key="25">
    <source>
        <dbReference type="EMBL" id="KAK1943192.1"/>
    </source>
</evidence>
<keyword evidence="6" id="KW-0964">Secreted</keyword>
<dbReference type="InterPro" id="IPR015500">
    <property type="entry name" value="Peptidase_S8_subtilisin-rel"/>
</dbReference>
<dbReference type="GO" id="GO:0005576">
    <property type="term" value="C:extracellular region"/>
    <property type="evidence" value="ECO:0007669"/>
    <property type="project" value="UniProtKB-SubCell"/>
</dbReference>
<dbReference type="PROSITE" id="PS00137">
    <property type="entry name" value="SUBTILASE_HIS"/>
    <property type="match status" value="1"/>
</dbReference>
<dbReference type="PROSITE" id="PS51892">
    <property type="entry name" value="SUBTILASE"/>
    <property type="match status" value="1"/>
</dbReference>
<keyword evidence="7 20" id="KW-0645">Protease</keyword>
<dbReference type="InterPro" id="IPR027417">
    <property type="entry name" value="P-loop_NTPase"/>
</dbReference>
<feature type="active site" description="Charge relay system" evidence="19 20">
    <location>
        <position position="662"/>
    </location>
</feature>
<organism evidence="25 26">
    <name type="scientific">Phytophthora citrophthora</name>
    <dbReference type="NCBI Taxonomy" id="4793"/>
    <lineage>
        <taxon>Eukaryota</taxon>
        <taxon>Sar</taxon>
        <taxon>Stramenopiles</taxon>
        <taxon>Oomycota</taxon>
        <taxon>Peronosporomycetes</taxon>
        <taxon>Peronosporales</taxon>
        <taxon>Peronosporaceae</taxon>
        <taxon>Phytophthora</taxon>
    </lineage>
</organism>
<comment type="similarity">
    <text evidence="20">Belongs to the peptidase S8 family.</text>
</comment>
<evidence type="ECO:0000256" key="1">
    <source>
        <dbReference type="ARBA" id="ARBA00004340"/>
    </source>
</evidence>
<feature type="region of interest" description="Disordered" evidence="22">
    <location>
        <begin position="1946"/>
        <end position="1977"/>
    </location>
</feature>
<dbReference type="InterPro" id="IPR022751">
    <property type="entry name" value="Alpha_mannosyltransferase"/>
</dbReference>
<evidence type="ECO:0000256" key="19">
    <source>
        <dbReference type="PIRSR" id="PIRSR615500-1"/>
    </source>
</evidence>
<feature type="region of interest" description="Disordered" evidence="22">
    <location>
        <begin position="640"/>
        <end position="659"/>
    </location>
</feature>
<feature type="transmembrane region" description="Helical" evidence="23">
    <location>
        <begin position="947"/>
        <end position="969"/>
    </location>
</feature>